<reference evidence="22" key="1">
    <citation type="submission" date="2016-09" db="EMBL/GenBank/DDBJ databases">
        <title>Acidihalobacter prosperus F5.</title>
        <authorList>
            <person name="Khaleque H.N."/>
            <person name="Ramsay J.P."/>
            <person name="Kaksonen A.H."/>
            <person name="Boxall N.J."/>
            <person name="Watkin E.L.J."/>
        </authorList>
    </citation>
    <scope>NUCLEOTIDE SEQUENCE [LARGE SCALE GENOMIC DNA]</scope>
    <source>
        <strain evidence="22">F5</strain>
    </source>
</reference>
<evidence type="ECO:0000256" key="9">
    <source>
        <dbReference type="ARBA" id="ARBA00022679"/>
    </source>
</evidence>
<feature type="domain" description="Histidine kinase" evidence="19">
    <location>
        <begin position="211"/>
        <end position="429"/>
    </location>
</feature>
<feature type="domain" description="PAS" evidence="20">
    <location>
        <begin position="88"/>
        <end position="150"/>
    </location>
</feature>
<evidence type="ECO:0000256" key="11">
    <source>
        <dbReference type="ARBA" id="ARBA00022741"/>
    </source>
</evidence>
<sequence length="440" mass="49318">MTKAWLAELGRLALILLAAAILGGIAGQLVWMLLAGLLFALCFHLYQLYRVHHWILHVEDRGNPPDAMGVWGELVDSLYRFGKRHRKRKERLASLLERFNEFTSAMPDATVVIGPNNEIRWLNEAATDLFGLRNPQDIGQRLSNLIRHPDFISYLAGGDYHEPIEITSPVRDDVRLSLRIVPFGNHERLLAARDISHLYRLEQMRRDFVANVSHELRTPLTVLMGYLETFEDMEDEFPSPLKRSLSHMQGQATRMQGIIEDLLMLSRLDGEGPMASEQSAVAIPGLVSALREDAEALSGTAGHRISAEIDEMLWLRGDAKELHSAFANLVSNAVRYTPMGGEIALRWVRDGAGASFEVRDTGIGIDPEHIPRLTERFYRVNKDRSRDTGGTGLGLAIVKHVLQRHGAKLVIRSRPGEGSAFVCLFPSARVVHKVRESHIA</sequence>
<comment type="subcellular location">
    <subcellularLocation>
        <location evidence="2">Cell membrane</location>
    </subcellularLocation>
</comment>
<dbReference type="InterPro" id="IPR000014">
    <property type="entry name" value="PAS"/>
</dbReference>
<evidence type="ECO:0000313" key="22">
    <source>
        <dbReference type="Proteomes" id="UP000095401"/>
    </source>
</evidence>
<evidence type="ECO:0000256" key="18">
    <source>
        <dbReference type="SAM" id="Phobius"/>
    </source>
</evidence>
<dbReference type="InterPro" id="IPR050351">
    <property type="entry name" value="BphY/WalK/GraS-like"/>
</dbReference>
<dbReference type="Pfam" id="PF02518">
    <property type="entry name" value="HATPase_c"/>
    <property type="match status" value="1"/>
</dbReference>
<dbReference type="NCBIfam" id="NF008235">
    <property type="entry name" value="PRK11006.1"/>
    <property type="match status" value="1"/>
</dbReference>
<evidence type="ECO:0000256" key="16">
    <source>
        <dbReference type="ARBA" id="ARBA00023136"/>
    </source>
</evidence>
<dbReference type="Gene3D" id="1.10.287.130">
    <property type="match status" value="1"/>
</dbReference>
<keyword evidence="15" id="KW-0902">Two-component regulatory system</keyword>
<dbReference type="SUPFAM" id="SSF55785">
    <property type="entry name" value="PYP-like sensor domain (PAS domain)"/>
    <property type="match status" value="1"/>
</dbReference>
<dbReference type="GO" id="GO:0000155">
    <property type="term" value="F:phosphorelay sensor kinase activity"/>
    <property type="evidence" value="ECO:0007669"/>
    <property type="project" value="InterPro"/>
</dbReference>
<name>A0A1D8IL90_9GAMM</name>
<dbReference type="CDD" id="cd00130">
    <property type="entry name" value="PAS"/>
    <property type="match status" value="1"/>
</dbReference>
<dbReference type="InterPro" id="IPR005467">
    <property type="entry name" value="His_kinase_dom"/>
</dbReference>
<dbReference type="Pfam" id="PF11808">
    <property type="entry name" value="PhoR"/>
    <property type="match status" value="1"/>
</dbReference>
<dbReference type="Gene3D" id="3.30.565.10">
    <property type="entry name" value="Histidine kinase-like ATPase, C-terminal domain"/>
    <property type="match status" value="1"/>
</dbReference>
<keyword evidence="16 18" id="KW-0472">Membrane</keyword>
<dbReference type="RefSeq" id="WP_070077622.1">
    <property type="nucleotide sequence ID" value="NZ_CP017415.1"/>
</dbReference>
<comment type="catalytic activity">
    <reaction evidence="1">
        <text>ATP + protein L-histidine = ADP + protein N-phospho-L-histidine.</text>
        <dbReference type="EC" id="2.7.13.3"/>
    </reaction>
</comment>
<organism evidence="21 22">
    <name type="scientific">Acidihalobacter yilgarnensis</name>
    <dbReference type="NCBI Taxonomy" id="2819280"/>
    <lineage>
        <taxon>Bacteria</taxon>
        <taxon>Pseudomonadati</taxon>
        <taxon>Pseudomonadota</taxon>
        <taxon>Gammaproteobacteria</taxon>
        <taxon>Chromatiales</taxon>
        <taxon>Ectothiorhodospiraceae</taxon>
        <taxon>Acidihalobacter</taxon>
    </lineage>
</organism>
<keyword evidence="9" id="KW-0808">Transferase</keyword>
<dbReference type="PANTHER" id="PTHR45453:SF1">
    <property type="entry name" value="PHOSPHATE REGULON SENSOR PROTEIN PHOR"/>
    <property type="match status" value="1"/>
</dbReference>
<dbReference type="PANTHER" id="PTHR45453">
    <property type="entry name" value="PHOSPHATE REGULON SENSOR PROTEIN PHOR"/>
    <property type="match status" value="1"/>
</dbReference>
<evidence type="ECO:0000256" key="2">
    <source>
        <dbReference type="ARBA" id="ARBA00004236"/>
    </source>
</evidence>
<proteinExistence type="predicted"/>
<dbReference type="SMART" id="SM00091">
    <property type="entry name" value="PAS"/>
    <property type="match status" value="1"/>
</dbReference>
<evidence type="ECO:0000256" key="17">
    <source>
        <dbReference type="ARBA" id="ARBA00025207"/>
    </source>
</evidence>
<evidence type="ECO:0000313" key="21">
    <source>
        <dbReference type="EMBL" id="AOU97234.1"/>
    </source>
</evidence>
<evidence type="ECO:0000256" key="1">
    <source>
        <dbReference type="ARBA" id="ARBA00000085"/>
    </source>
</evidence>
<dbReference type="GO" id="GO:0006817">
    <property type="term" value="P:phosphate ion transport"/>
    <property type="evidence" value="ECO:0007669"/>
    <property type="project" value="UniProtKB-KW"/>
</dbReference>
<dbReference type="PROSITE" id="PS50112">
    <property type="entry name" value="PAS"/>
    <property type="match status" value="1"/>
</dbReference>
<keyword evidence="14 18" id="KW-1133">Transmembrane helix</keyword>
<dbReference type="SMART" id="SM00387">
    <property type="entry name" value="HATPase_c"/>
    <property type="match status" value="1"/>
</dbReference>
<dbReference type="PROSITE" id="PS50109">
    <property type="entry name" value="HIS_KIN"/>
    <property type="match status" value="1"/>
</dbReference>
<keyword evidence="22" id="KW-1185">Reference proteome</keyword>
<dbReference type="NCBIfam" id="TIGR02966">
    <property type="entry name" value="phoR_proteo"/>
    <property type="match status" value="1"/>
</dbReference>
<keyword evidence="7" id="KW-0597">Phosphoprotein</keyword>
<dbReference type="SMART" id="SM00388">
    <property type="entry name" value="HisKA"/>
    <property type="match status" value="1"/>
</dbReference>
<dbReference type="InterPro" id="IPR003594">
    <property type="entry name" value="HATPase_dom"/>
</dbReference>
<evidence type="ECO:0000259" key="19">
    <source>
        <dbReference type="PROSITE" id="PS50109"/>
    </source>
</evidence>
<dbReference type="FunFam" id="1.10.287.130:FF:000001">
    <property type="entry name" value="Two-component sensor histidine kinase"/>
    <property type="match status" value="1"/>
</dbReference>
<dbReference type="FunFam" id="3.30.565.10:FF:000032">
    <property type="entry name" value="Phosphate regulon sensor histidine kinase PhoR"/>
    <property type="match status" value="1"/>
</dbReference>
<protein>
    <recommendedName>
        <fullName evidence="4">Phosphate regulon sensor protein PhoR</fullName>
        <ecNumber evidence="3">2.7.13.3</ecNumber>
    </recommendedName>
</protein>
<dbReference type="InterPro" id="IPR036890">
    <property type="entry name" value="HATPase_C_sf"/>
</dbReference>
<evidence type="ECO:0000256" key="6">
    <source>
        <dbReference type="ARBA" id="ARBA00022475"/>
    </source>
</evidence>
<dbReference type="PRINTS" id="PR00344">
    <property type="entry name" value="BCTRLSENSOR"/>
</dbReference>
<keyword evidence="11" id="KW-0547">Nucleotide-binding</keyword>
<evidence type="ECO:0000256" key="3">
    <source>
        <dbReference type="ARBA" id="ARBA00012438"/>
    </source>
</evidence>
<keyword evidence="6" id="KW-1003">Cell membrane</keyword>
<dbReference type="InterPro" id="IPR021766">
    <property type="entry name" value="PhoR_N"/>
</dbReference>
<dbReference type="GO" id="GO:0006355">
    <property type="term" value="P:regulation of DNA-templated transcription"/>
    <property type="evidence" value="ECO:0007669"/>
    <property type="project" value="InterPro"/>
</dbReference>
<dbReference type="InterPro" id="IPR035965">
    <property type="entry name" value="PAS-like_dom_sf"/>
</dbReference>
<evidence type="ECO:0000256" key="4">
    <source>
        <dbReference type="ARBA" id="ARBA00019665"/>
    </source>
</evidence>
<evidence type="ECO:0000256" key="8">
    <source>
        <dbReference type="ARBA" id="ARBA00022592"/>
    </source>
</evidence>
<keyword evidence="5" id="KW-0813">Transport</keyword>
<evidence type="ECO:0000256" key="12">
    <source>
        <dbReference type="ARBA" id="ARBA00022777"/>
    </source>
</evidence>
<evidence type="ECO:0000256" key="13">
    <source>
        <dbReference type="ARBA" id="ARBA00022840"/>
    </source>
</evidence>
<evidence type="ECO:0000259" key="20">
    <source>
        <dbReference type="PROSITE" id="PS50112"/>
    </source>
</evidence>
<dbReference type="InterPro" id="IPR013767">
    <property type="entry name" value="PAS_fold"/>
</dbReference>
<evidence type="ECO:0000256" key="15">
    <source>
        <dbReference type="ARBA" id="ARBA00023012"/>
    </source>
</evidence>
<keyword evidence="12 21" id="KW-0418">Kinase</keyword>
<dbReference type="Gene3D" id="3.30.450.20">
    <property type="entry name" value="PAS domain"/>
    <property type="match status" value="1"/>
</dbReference>
<dbReference type="InterPro" id="IPR036097">
    <property type="entry name" value="HisK_dim/P_sf"/>
</dbReference>
<evidence type="ECO:0000256" key="7">
    <source>
        <dbReference type="ARBA" id="ARBA00022553"/>
    </source>
</evidence>
<dbReference type="InterPro" id="IPR014310">
    <property type="entry name" value="Sig_transdc_His_kinase_PhoR"/>
</dbReference>
<comment type="function">
    <text evidence="17">Member of the two-component regulatory system PhoR/PhoB involved in the phosphate regulon genes expression. PhoR may function as a membrane-associated protein kinase that phosphorylates PhoB in response to environmental signals.</text>
</comment>
<dbReference type="GO" id="GO:0004721">
    <property type="term" value="F:phosphoprotein phosphatase activity"/>
    <property type="evidence" value="ECO:0007669"/>
    <property type="project" value="InterPro"/>
</dbReference>
<evidence type="ECO:0000256" key="5">
    <source>
        <dbReference type="ARBA" id="ARBA00022448"/>
    </source>
</evidence>
<dbReference type="GO" id="GO:0005524">
    <property type="term" value="F:ATP binding"/>
    <property type="evidence" value="ECO:0007669"/>
    <property type="project" value="UniProtKB-KW"/>
</dbReference>
<keyword evidence="13" id="KW-0067">ATP-binding</keyword>
<dbReference type="InterPro" id="IPR003661">
    <property type="entry name" value="HisK_dim/P_dom"/>
</dbReference>
<dbReference type="InterPro" id="IPR004358">
    <property type="entry name" value="Sig_transdc_His_kin-like_C"/>
</dbReference>
<gene>
    <name evidence="21" type="ORF">BI364_03790</name>
</gene>
<dbReference type="SUPFAM" id="SSF55874">
    <property type="entry name" value="ATPase domain of HSP90 chaperone/DNA topoisomerase II/histidine kinase"/>
    <property type="match status" value="1"/>
</dbReference>
<dbReference type="GO" id="GO:0005886">
    <property type="term" value="C:plasma membrane"/>
    <property type="evidence" value="ECO:0007669"/>
    <property type="project" value="UniProtKB-SubCell"/>
</dbReference>
<dbReference type="EC" id="2.7.13.3" evidence="3"/>
<dbReference type="AlphaFoldDB" id="A0A1D8IL90"/>
<dbReference type="Pfam" id="PF00512">
    <property type="entry name" value="HisKA"/>
    <property type="match status" value="1"/>
</dbReference>
<dbReference type="Proteomes" id="UP000095401">
    <property type="component" value="Chromosome"/>
</dbReference>
<evidence type="ECO:0000256" key="14">
    <source>
        <dbReference type="ARBA" id="ARBA00022989"/>
    </source>
</evidence>
<dbReference type="KEGG" id="aprs:BI364_03790"/>
<keyword evidence="10 18" id="KW-0812">Transmembrane</keyword>
<keyword evidence="8" id="KW-0592">Phosphate transport</keyword>
<feature type="transmembrane region" description="Helical" evidence="18">
    <location>
        <begin position="12"/>
        <end position="41"/>
    </location>
</feature>
<dbReference type="GO" id="GO:0016036">
    <property type="term" value="P:cellular response to phosphate starvation"/>
    <property type="evidence" value="ECO:0007669"/>
    <property type="project" value="TreeGrafter"/>
</dbReference>
<evidence type="ECO:0000256" key="10">
    <source>
        <dbReference type="ARBA" id="ARBA00022692"/>
    </source>
</evidence>
<dbReference type="SUPFAM" id="SSF47384">
    <property type="entry name" value="Homodimeric domain of signal transducing histidine kinase"/>
    <property type="match status" value="1"/>
</dbReference>
<dbReference type="CDD" id="cd00082">
    <property type="entry name" value="HisKA"/>
    <property type="match status" value="1"/>
</dbReference>
<dbReference type="EMBL" id="CP017415">
    <property type="protein sequence ID" value="AOU97234.1"/>
    <property type="molecule type" value="Genomic_DNA"/>
</dbReference>
<accession>A0A1D8IL90</accession>
<dbReference type="Pfam" id="PF00989">
    <property type="entry name" value="PAS"/>
    <property type="match status" value="1"/>
</dbReference>